<feature type="domain" description="Methyltransferase" evidence="2">
    <location>
        <begin position="70"/>
        <end position="166"/>
    </location>
</feature>
<protein>
    <submittedName>
        <fullName evidence="3">Class I SAM-dependent methyltransferase</fullName>
    </submittedName>
</protein>
<dbReference type="Pfam" id="PF13649">
    <property type="entry name" value="Methyltransf_25"/>
    <property type="match status" value="1"/>
</dbReference>
<dbReference type="GO" id="GO:0008168">
    <property type="term" value="F:methyltransferase activity"/>
    <property type="evidence" value="ECO:0007669"/>
    <property type="project" value="UniProtKB-KW"/>
</dbReference>
<dbReference type="PANTHER" id="PTHR43861:SF3">
    <property type="entry name" value="PUTATIVE (AFU_ORTHOLOGUE AFUA_2G14390)-RELATED"/>
    <property type="match status" value="1"/>
</dbReference>
<name>A0A8J8SIB6_9FIRM</name>
<keyword evidence="3" id="KW-0489">Methyltransferase</keyword>
<gene>
    <name evidence="3" type="ORF">HZI73_19485</name>
</gene>
<evidence type="ECO:0000256" key="1">
    <source>
        <dbReference type="ARBA" id="ARBA00022679"/>
    </source>
</evidence>
<accession>A0A8J8SIB6</accession>
<dbReference type="AlphaFoldDB" id="A0A8J8SIB6"/>
<reference evidence="3" key="1">
    <citation type="submission" date="2020-07" db="EMBL/GenBank/DDBJ databases">
        <title>Vallitalea pronyensis genome.</title>
        <authorList>
            <person name="Postec A."/>
        </authorList>
    </citation>
    <scope>NUCLEOTIDE SEQUENCE</scope>
    <source>
        <strain evidence="3">FatNI3</strain>
    </source>
</reference>
<dbReference type="PANTHER" id="PTHR43861">
    <property type="entry name" value="TRANS-ACONITATE 2-METHYLTRANSFERASE-RELATED"/>
    <property type="match status" value="1"/>
</dbReference>
<sequence>MKFESIKKLLQDVKPYDKGTHTMWTDPYISKQLLHYHLNPDMGAASRTEEAIHHTIQWIVECLNQSTGTILDLGCGPGLYTSRLAKKGYTVTGVDYAAHSIAYAKQYANEHHLTIDYMCGDYLEIEMDTREKYDMVMMIYCDFGVLIPEDRKKLIQRVYNLLKVGGIFIFDALDQEGIVDMSFQKHWECDEGVFWQPEPYMLLTNSLHFPDYKALLDEHIVIDKRGDYKLYRFWNHYFSPQDVEDIFKTEGFRRIDAYPQLLKGEGAYNDKHVTFYKVTK</sequence>
<dbReference type="InterPro" id="IPR041698">
    <property type="entry name" value="Methyltransf_25"/>
</dbReference>
<dbReference type="Proteomes" id="UP000683246">
    <property type="component" value="Chromosome"/>
</dbReference>
<evidence type="ECO:0000313" key="3">
    <source>
        <dbReference type="EMBL" id="QUI24343.1"/>
    </source>
</evidence>
<dbReference type="RefSeq" id="WP_212695039.1">
    <property type="nucleotide sequence ID" value="NZ_CP058649.1"/>
</dbReference>
<evidence type="ECO:0000259" key="2">
    <source>
        <dbReference type="Pfam" id="PF13649"/>
    </source>
</evidence>
<dbReference type="EMBL" id="CP058649">
    <property type="protein sequence ID" value="QUI24343.1"/>
    <property type="molecule type" value="Genomic_DNA"/>
</dbReference>
<dbReference type="Gene3D" id="2.20.25.110">
    <property type="entry name" value="S-adenosyl-L-methionine-dependent methyltransferases"/>
    <property type="match status" value="1"/>
</dbReference>
<dbReference type="Gene3D" id="3.40.50.150">
    <property type="entry name" value="Vaccinia Virus protein VP39"/>
    <property type="match status" value="1"/>
</dbReference>
<keyword evidence="1" id="KW-0808">Transferase</keyword>
<proteinExistence type="predicted"/>
<dbReference type="KEGG" id="vpy:HZI73_19485"/>
<dbReference type="InterPro" id="IPR029063">
    <property type="entry name" value="SAM-dependent_MTases_sf"/>
</dbReference>
<dbReference type="CDD" id="cd02440">
    <property type="entry name" value="AdoMet_MTases"/>
    <property type="match status" value="1"/>
</dbReference>
<dbReference type="SUPFAM" id="SSF53335">
    <property type="entry name" value="S-adenosyl-L-methionine-dependent methyltransferases"/>
    <property type="match status" value="1"/>
</dbReference>
<organism evidence="3 4">
    <name type="scientific">Vallitalea pronyensis</name>
    <dbReference type="NCBI Taxonomy" id="1348613"/>
    <lineage>
        <taxon>Bacteria</taxon>
        <taxon>Bacillati</taxon>
        <taxon>Bacillota</taxon>
        <taxon>Clostridia</taxon>
        <taxon>Lachnospirales</taxon>
        <taxon>Vallitaleaceae</taxon>
        <taxon>Vallitalea</taxon>
    </lineage>
</organism>
<keyword evidence="4" id="KW-1185">Reference proteome</keyword>
<dbReference type="GO" id="GO:0032259">
    <property type="term" value="P:methylation"/>
    <property type="evidence" value="ECO:0007669"/>
    <property type="project" value="UniProtKB-KW"/>
</dbReference>
<evidence type="ECO:0000313" key="4">
    <source>
        <dbReference type="Proteomes" id="UP000683246"/>
    </source>
</evidence>